<evidence type="ECO:0000313" key="2">
    <source>
        <dbReference type="EMBL" id="CRI47609.1"/>
    </source>
</evidence>
<evidence type="ECO:0000313" key="3">
    <source>
        <dbReference type="EMBL" id="CRI49889.1"/>
    </source>
</evidence>
<name>A0A0F7XKC9_CHLPN</name>
<dbReference type="EMBL" id="LN847247">
    <property type="protein sequence ID" value="CRI52145.1"/>
    <property type="molecule type" value="Genomic_DNA"/>
</dbReference>
<dbReference type="EMBL" id="LN847006">
    <property type="protein sequence ID" value="CRI40869.1"/>
    <property type="molecule type" value="Genomic_DNA"/>
</dbReference>
<reference evidence="4" key="1">
    <citation type="submission" date="2015-05" db="EMBL/GenBank/DDBJ databases">
        <authorList>
            <person name="Rattei Thomas"/>
        </authorList>
    </citation>
    <scope>NUCLEOTIDE SEQUENCE</scope>
    <source>
        <strain evidence="1">CWL029c</strain>
        <strain evidence="2">Panola</strain>
        <strain evidence="3">U1271</strain>
        <strain evidence="4">UZG1</strain>
    </source>
</reference>
<evidence type="ECO:0000313" key="4">
    <source>
        <dbReference type="EMBL" id="CRI52145.1"/>
    </source>
</evidence>
<dbReference type="EMBL" id="LN847244">
    <property type="protein sequence ID" value="CRI49889.1"/>
    <property type="molecule type" value="Genomic_DNA"/>
</dbReference>
<dbReference type="EMBL" id="LN847237">
    <property type="protein sequence ID" value="CRI47609.1"/>
    <property type="molecule type" value="Genomic_DNA"/>
</dbReference>
<gene>
    <name evidence="2" type="ORF">BN1224_Panola_L_01130</name>
    <name evidence="3" type="ORF">BN1224_U1271_C_08290</name>
    <name evidence="4" type="ORF">BN1224_UZG1_C_00090</name>
    <name evidence="1" type="ORF">CWL029c_F_01160</name>
</gene>
<protein>
    <submittedName>
        <fullName evidence="4">Uncharacterized protein</fullName>
    </submittedName>
</protein>
<proteinExistence type="predicted"/>
<organism evidence="4">
    <name type="scientific">Chlamydia pneumoniae</name>
    <name type="common">Chlamydophila pneumoniae</name>
    <dbReference type="NCBI Taxonomy" id="83558"/>
    <lineage>
        <taxon>Bacteria</taxon>
        <taxon>Pseudomonadati</taxon>
        <taxon>Chlamydiota</taxon>
        <taxon>Chlamydiia</taxon>
        <taxon>Chlamydiales</taxon>
        <taxon>Chlamydiaceae</taxon>
        <taxon>Chlamydia/Chlamydophila group</taxon>
        <taxon>Chlamydia</taxon>
    </lineage>
</organism>
<sequence length="92" mass="10704">MSWTSIDSFRGKIISPVWKKSILSLIKELNVYPSCKKRQLKNTVTKRRRKGLWGGRIRTSDARYQKPLPYRLATPQQKGISLTNLQFLKIGK</sequence>
<dbReference type="AlphaFoldDB" id="A0A0F7XKC9"/>
<evidence type="ECO:0000313" key="1">
    <source>
        <dbReference type="EMBL" id="CRI40869.1"/>
    </source>
</evidence>
<accession>A0A0F7XKC9</accession>